<sequence>MTSLPDTFMPEGPLRHQRSIPVHHIETHGPGALRRIGLRCAAVALLIAATGLWLVPVVEGDAMMQLFKLAFSAALALLGVMLLTAPREATGPEVQISPSLRRMTIIERGERGQVRSEVTHDIDTLGEIVLRDGLFTAHCQSGAALVTVPVTDPRIEAALREMLGARAAA</sequence>
<protein>
    <recommendedName>
        <fullName evidence="4">DUF304 domain-containing protein</fullName>
    </recommendedName>
</protein>
<keyword evidence="1" id="KW-1133">Transmembrane helix</keyword>
<evidence type="ECO:0000313" key="3">
    <source>
        <dbReference type="Proteomes" id="UP001607157"/>
    </source>
</evidence>
<reference evidence="2 3" key="1">
    <citation type="submission" date="2024-10" db="EMBL/GenBank/DDBJ databases">
        <authorList>
            <person name="Yang X.-N."/>
        </authorList>
    </citation>
    <scope>NUCLEOTIDE SEQUENCE [LARGE SCALE GENOMIC DNA]</scope>
    <source>
        <strain evidence="2 3">CAU 1059</strain>
    </source>
</reference>
<accession>A0ABW7I7N9</accession>
<name>A0ABW7I7N9_9RHOB</name>
<gene>
    <name evidence="2" type="ORF">ACGRVM_08825</name>
</gene>
<evidence type="ECO:0000256" key="1">
    <source>
        <dbReference type="SAM" id="Phobius"/>
    </source>
</evidence>
<keyword evidence="1" id="KW-0472">Membrane</keyword>
<keyword evidence="1" id="KW-0812">Transmembrane</keyword>
<keyword evidence="3" id="KW-1185">Reference proteome</keyword>
<feature type="transmembrane region" description="Helical" evidence="1">
    <location>
        <begin position="66"/>
        <end position="85"/>
    </location>
</feature>
<dbReference type="EMBL" id="JBIHMM010000002">
    <property type="protein sequence ID" value="MFH0253995.1"/>
    <property type="molecule type" value="Genomic_DNA"/>
</dbReference>
<evidence type="ECO:0000313" key="2">
    <source>
        <dbReference type="EMBL" id="MFH0253995.1"/>
    </source>
</evidence>
<dbReference type="RefSeq" id="WP_377170760.1">
    <property type="nucleotide sequence ID" value="NZ_JBHTJC010000002.1"/>
</dbReference>
<comment type="caution">
    <text evidence="2">The sequence shown here is derived from an EMBL/GenBank/DDBJ whole genome shotgun (WGS) entry which is preliminary data.</text>
</comment>
<organism evidence="2 3">
    <name type="scientific">Roseovarius aquimarinus</name>
    <dbReference type="NCBI Taxonomy" id="1229156"/>
    <lineage>
        <taxon>Bacteria</taxon>
        <taxon>Pseudomonadati</taxon>
        <taxon>Pseudomonadota</taxon>
        <taxon>Alphaproteobacteria</taxon>
        <taxon>Rhodobacterales</taxon>
        <taxon>Roseobacteraceae</taxon>
        <taxon>Roseovarius</taxon>
    </lineage>
</organism>
<evidence type="ECO:0008006" key="4">
    <source>
        <dbReference type="Google" id="ProtNLM"/>
    </source>
</evidence>
<proteinExistence type="predicted"/>
<feature type="transmembrane region" description="Helical" evidence="1">
    <location>
        <begin position="36"/>
        <end position="54"/>
    </location>
</feature>
<dbReference type="Proteomes" id="UP001607157">
    <property type="component" value="Unassembled WGS sequence"/>
</dbReference>